<protein>
    <recommendedName>
        <fullName evidence="6">Ribosome-binding ATPase YchF</fullName>
    </recommendedName>
</protein>
<sequence>MSLFAGIVGLPNVGKSTLFNTITNSQVLAANYRFATIEPNVGIVNLPDIRLNRLQSLYESDKIVPATFKFVDIAGLIEGASKGEGLGNKFLQNIREVDAICHVVRCFDDKDVTHEYNTIDPIRDAQVINLELAISDQEIVEKRLLRIKKKAESGDKESAKEVKILQKLNDVLTEGKMATEAGLDKDELKMVQSLNLITLKPVLYIANISESNISNPEENVYYKNFLSFAEQQQAKVIPISIKMEYEISTLDEESKKQFMEDLNITYTGLDKVIRGAFSLLNLSTYFTCGKIEIHAWVFTNGMLAPECAGIIHSDFEKGFIKAEVVSYDDLMVAGSEVKAKEIGKLRLEGKTYVMKDGDICNFKFNVTK</sequence>
<dbReference type="SUPFAM" id="SSF81271">
    <property type="entry name" value="TGS-like"/>
    <property type="match status" value="1"/>
</dbReference>
<dbReference type="CDD" id="cd01900">
    <property type="entry name" value="YchF"/>
    <property type="match status" value="1"/>
</dbReference>
<organism evidence="9 10">
    <name type="scientific">Ureaplasma ceti</name>
    <dbReference type="NCBI Taxonomy" id="3119530"/>
    <lineage>
        <taxon>Bacteria</taxon>
        <taxon>Bacillati</taxon>
        <taxon>Mycoplasmatota</taxon>
        <taxon>Mycoplasmoidales</taxon>
        <taxon>Mycoplasmoidaceae</taxon>
        <taxon>Ureaplasma</taxon>
    </lineage>
</organism>
<keyword evidence="2" id="KW-0479">Metal-binding</keyword>
<gene>
    <name evidence="6 9" type="primary">ychF</name>
    <name evidence="9" type="ORF">UREOM_6570</name>
</gene>
<evidence type="ECO:0000313" key="9">
    <source>
        <dbReference type="EMBL" id="GAA5414946.1"/>
    </source>
</evidence>
<comment type="caution">
    <text evidence="9">The sequence shown here is derived from an EMBL/GenBank/DDBJ whole genome shotgun (WGS) entry which is preliminary data.</text>
</comment>
<evidence type="ECO:0000256" key="2">
    <source>
        <dbReference type="ARBA" id="ARBA00022723"/>
    </source>
</evidence>
<comment type="similarity">
    <text evidence="6">Belongs to the TRAFAC class OBG-HflX-like GTPase superfamily. OBG GTPase family. YchF/OLA1 subfamily.</text>
</comment>
<dbReference type="InterPro" id="IPR013029">
    <property type="entry name" value="YchF_C"/>
</dbReference>
<evidence type="ECO:0000256" key="4">
    <source>
        <dbReference type="ARBA" id="ARBA00022840"/>
    </source>
</evidence>
<feature type="domain" description="TGS" evidence="8">
    <location>
        <begin position="281"/>
        <end position="364"/>
    </location>
</feature>
<dbReference type="InterPro" id="IPR006073">
    <property type="entry name" value="GTP-bd"/>
</dbReference>
<name>A0ABP9U9Y6_9BACT</name>
<dbReference type="Gene3D" id="3.40.50.300">
    <property type="entry name" value="P-loop containing nucleotide triphosphate hydrolases"/>
    <property type="match status" value="1"/>
</dbReference>
<evidence type="ECO:0000313" key="10">
    <source>
        <dbReference type="Proteomes" id="UP001449582"/>
    </source>
</evidence>
<feature type="binding site" evidence="6">
    <location>
        <begin position="12"/>
        <end position="17"/>
    </location>
    <ligand>
        <name>ATP</name>
        <dbReference type="ChEBI" id="CHEBI:30616"/>
    </ligand>
</feature>
<dbReference type="Proteomes" id="UP001449582">
    <property type="component" value="Unassembled WGS sequence"/>
</dbReference>
<dbReference type="InterPro" id="IPR023192">
    <property type="entry name" value="TGS-like_dom_sf"/>
</dbReference>
<dbReference type="Pfam" id="PF06071">
    <property type="entry name" value="YchF-GTPase_C"/>
    <property type="match status" value="1"/>
</dbReference>
<dbReference type="PRINTS" id="PR00326">
    <property type="entry name" value="GTP1OBG"/>
</dbReference>
<dbReference type="InterPro" id="IPR012675">
    <property type="entry name" value="Beta-grasp_dom_sf"/>
</dbReference>
<dbReference type="PANTHER" id="PTHR23305">
    <property type="entry name" value="OBG GTPASE FAMILY"/>
    <property type="match status" value="1"/>
</dbReference>
<accession>A0ABP9U9Y6</accession>
<evidence type="ECO:0000259" key="7">
    <source>
        <dbReference type="PROSITE" id="PS51710"/>
    </source>
</evidence>
<evidence type="ECO:0000256" key="3">
    <source>
        <dbReference type="ARBA" id="ARBA00022741"/>
    </source>
</evidence>
<keyword evidence="10" id="KW-1185">Reference proteome</keyword>
<dbReference type="InterPro" id="IPR041706">
    <property type="entry name" value="YchF_N"/>
</dbReference>
<dbReference type="NCBIfam" id="TIGR00092">
    <property type="entry name" value="redox-regulated ATPase YchF"/>
    <property type="match status" value="1"/>
</dbReference>
<dbReference type="EMBL" id="BAABQM010000005">
    <property type="protein sequence ID" value="GAA5414946.1"/>
    <property type="molecule type" value="Genomic_DNA"/>
</dbReference>
<dbReference type="SUPFAM" id="SSF52540">
    <property type="entry name" value="P-loop containing nucleoside triphosphate hydrolases"/>
    <property type="match status" value="1"/>
</dbReference>
<proteinExistence type="inferred from homology"/>
<dbReference type="InterPro" id="IPR031167">
    <property type="entry name" value="G_OBG"/>
</dbReference>
<keyword evidence="4 6" id="KW-0067">ATP-binding</keyword>
<comment type="function">
    <text evidence="6">ATPase that binds to both the 70S ribosome and the 50S ribosomal subunit in a nucleotide-independent manner.</text>
</comment>
<dbReference type="InterPro" id="IPR012676">
    <property type="entry name" value="TGS-like"/>
</dbReference>
<evidence type="ECO:0000256" key="6">
    <source>
        <dbReference type="HAMAP-Rule" id="MF_00944"/>
    </source>
</evidence>
<dbReference type="InterPro" id="IPR004095">
    <property type="entry name" value="TGS"/>
</dbReference>
<evidence type="ECO:0000259" key="8">
    <source>
        <dbReference type="PROSITE" id="PS51880"/>
    </source>
</evidence>
<dbReference type="HAMAP" id="MF_00944">
    <property type="entry name" value="YchF_OLA1_ATPase"/>
    <property type="match status" value="1"/>
</dbReference>
<keyword evidence="3 6" id="KW-0547">Nucleotide-binding</keyword>
<dbReference type="Pfam" id="PF01926">
    <property type="entry name" value="MMR_HSR1"/>
    <property type="match status" value="1"/>
</dbReference>
<evidence type="ECO:0000256" key="5">
    <source>
        <dbReference type="ARBA" id="ARBA00022842"/>
    </source>
</evidence>
<keyword evidence="5" id="KW-0460">Magnesium</keyword>
<dbReference type="PIRSF" id="PIRSF006641">
    <property type="entry name" value="CHP00092"/>
    <property type="match status" value="1"/>
</dbReference>
<dbReference type="Gene3D" id="1.10.150.300">
    <property type="entry name" value="TGS-like domain"/>
    <property type="match status" value="1"/>
</dbReference>
<evidence type="ECO:0000256" key="1">
    <source>
        <dbReference type="ARBA" id="ARBA00001946"/>
    </source>
</evidence>
<dbReference type="InterPro" id="IPR027417">
    <property type="entry name" value="P-loop_NTPase"/>
</dbReference>
<comment type="cofactor">
    <cofactor evidence="1">
        <name>Mg(2+)</name>
        <dbReference type="ChEBI" id="CHEBI:18420"/>
    </cofactor>
</comment>
<dbReference type="PROSITE" id="PS51710">
    <property type="entry name" value="G_OBG"/>
    <property type="match status" value="1"/>
</dbReference>
<dbReference type="RefSeq" id="WP_353290106.1">
    <property type="nucleotide sequence ID" value="NZ_BAABQM010000005.1"/>
</dbReference>
<feature type="domain" description="OBG-type G" evidence="7">
    <location>
        <begin position="3"/>
        <end position="259"/>
    </location>
</feature>
<dbReference type="PROSITE" id="PS51880">
    <property type="entry name" value="TGS"/>
    <property type="match status" value="1"/>
</dbReference>
<reference evidence="9" key="1">
    <citation type="submission" date="2024-02" db="EMBL/GenBank/DDBJ databases">
        <title>Draft genome sequence of new strains in genus Ureaplasma.</title>
        <authorList>
            <person name="Nakajima Y."/>
            <person name="Segawa T."/>
        </authorList>
    </citation>
    <scope>NUCLEOTIDE SEQUENCE [LARGE SCALE GENOMIC DNA]</scope>
    <source>
        <strain evidence="9">OM1</strain>
    </source>
</reference>
<dbReference type="InterPro" id="IPR004396">
    <property type="entry name" value="ATPase_YchF/OLA1"/>
</dbReference>
<dbReference type="PANTHER" id="PTHR23305:SF18">
    <property type="entry name" value="OBG-TYPE G DOMAIN-CONTAINING PROTEIN"/>
    <property type="match status" value="1"/>
</dbReference>
<dbReference type="Gene3D" id="3.10.20.30">
    <property type="match status" value="1"/>
</dbReference>